<name>A0A7J6VH59_THATH</name>
<dbReference type="Gene3D" id="1.50.10.130">
    <property type="entry name" value="Terpene synthase, N-terminal domain"/>
    <property type="match status" value="1"/>
</dbReference>
<evidence type="ECO:0000313" key="3">
    <source>
        <dbReference type="Proteomes" id="UP000554482"/>
    </source>
</evidence>
<dbReference type="InterPro" id="IPR036965">
    <property type="entry name" value="Terpene_synth_N_sf"/>
</dbReference>
<dbReference type="InterPro" id="IPR008930">
    <property type="entry name" value="Terpenoid_cyclase/PrenylTrfase"/>
</dbReference>
<dbReference type="EMBL" id="JABWDY010033160">
    <property type="protein sequence ID" value="KAF5183632.1"/>
    <property type="molecule type" value="Genomic_DNA"/>
</dbReference>
<evidence type="ECO:0000259" key="1">
    <source>
        <dbReference type="Pfam" id="PF01397"/>
    </source>
</evidence>
<dbReference type="Pfam" id="PF01397">
    <property type="entry name" value="Terpene_synth"/>
    <property type="match status" value="1"/>
</dbReference>
<reference evidence="2 3" key="1">
    <citation type="submission" date="2020-06" db="EMBL/GenBank/DDBJ databases">
        <title>Transcriptomic and genomic resources for Thalictrum thalictroides and T. hernandezii: Facilitating candidate gene discovery in an emerging model plant lineage.</title>
        <authorList>
            <person name="Arias T."/>
            <person name="Riano-Pachon D.M."/>
            <person name="Di Stilio V.S."/>
        </authorList>
    </citation>
    <scope>NUCLEOTIDE SEQUENCE [LARGE SCALE GENOMIC DNA]</scope>
    <source>
        <strain evidence="3">cv. WT478/WT964</strain>
        <tissue evidence="2">Leaves</tissue>
    </source>
</reference>
<sequence>MAAMSSTFMPMLSVFGKPTASSKPAVNPRSVGKLLSSRSAINYSSLKNVATKCSNVSSSDATPPEVKRHFHPSVWDGFDFTSASKSHLIDERRLKELKKEVKNMLSLAAAAADSFQELYLVDKIQRLGVAYHFKDEIECILQRIYNDDYTHFLIDQNIRKDEHVDLYYVSLRFRLLRQAGYYVSTGGMLIARLNYQIR</sequence>
<dbReference type="SUPFAM" id="SSF48239">
    <property type="entry name" value="Terpenoid cyclases/Protein prenyltransferases"/>
    <property type="match status" value="1"/>
</dbReference>
<accession>A0A7J6VH59</accession>
<protein>
    <submittedName>
        <fullName evidence="2">(-)-germacrene D synthase</fullName>
    </submittedName>
</protein>
<dbReference type="AlphaFoldDB" id="A0A7J6VH59"/>
<dbReference type="PANTHER" id="PTHR31225">
    <property type="entry name" value="OS04G0344100 PROTEIN-RELATED"/>
    <property type="match status" value="1"/>
</dbReference>
<dbReference type="GO" id="GO:0016114">
    <property type="term" value="P:terpenoid biosynthetic process"/>
    <property type="evidence" value="ECO:0007669"/>
    <property type="project" value="InterPro"/>
</dbReference>
<evidence type="ECO:0000313" key="2">
    <source>
        <dbReference type="EMBL" id="KAF5183632.1"/>
    </source>
</evidence>
<dbReference type="Proteomes" id="UP000554482">
    <property type="component" value="Unassembled WGS sequence"/>
</dbReference>
<dbReference type="InterPro" id="IPR050148">
    <property type="entry name" value="Terpene_synthase-like"/>
</dbReference>
<proteinExistence type="predicted"/>
<comment type="caution">
    <text evidence="2">The sequence shown here is derived from an EMBL/GenBank/DDBJ whole genome shotgun (WGS) entry which is preliminary data.</text>
</comment>
<gene>
    <name evidence="2" type="ORF">FRX31_026781</name>
</gene>
<organism evidence="2 3">
    <name type="scientific">Thalictrum thalictroides</name>
    <name type="common">Rue-anemone</name>
    <name type="synonym">Anemone thalictroides</name>
    <dbReference type="NCBI Taxonomy" id="46969"/>
    <lineage>
        <taxon>Eukaryota</taxon>
        <taxon>Viridiplantae</taxon>
        <taxon>Streptophyta</taxon>
        <taxon>Embryophyta</taxon>
        <taxon>Tracheophyta</taxon>
        <taxon>Spermatophyta</taxon>
        <taxon>Magnoliopsida</taxon>
        <taxon>Ranunculales</taxon>
        <taxon>Ranunculaceae</taxon>
        <taxon>Thalictroideae</taxon>
        <taxon>Thalictrum</taxon>
    </lineage>
</organism>
<dbReference type="OrthoDB" id="1877784at2759"/>
<dbReference type="InterPro" id="IPR001906">
    <property type="entry name" value="Terpene_synth_N"/>
</dbReference>
<keyword evidence="3" id="KW-1185">Reference proteome</keyword>
<feature type="domain" description="Terpene synthase N-terminal" evidence="1">
    <location>
        <begin position="69"/>
        <end position="185"/>
    </location>
</feature>
<dbReference type="GO" id="GO:0010333">
    <property type="term" value="F:terpene synthase activity"/>
    <property type="evidence" value="ECO:0007669"/>
    <property type="project" value="InterPro"/>
</dbReference>